<proteinExistence type="predicted"/>
<gene>
    <name evidence="2" type="ORF">V6N11_066019</name>
</gene>
<organism evidence="2 3">
    <name type="scientific">Hibiscus sabdariffa</name>
    <name type="common">roselle</name>
    <dbReference type="NCBI Taxonomy" id="183260"/>
    <lineage>
        <taxon>Eukaryota</taxon>
        <taxon>Viridiplantae</taxon>
        <taxon>Streptophyta</taxon>
        <taxon>Embryophyta</taxon>
        <taxon>Tracheophyta</taxon>
        <taxon>Spermatophyta</taxon>
        <taxon>Magnoliopsida</taxon>
        <taxon>eudicotyledons</taxon>
        <taxon>Gunneridae</taxon>
        <taxon>Pentapetalae</taxon>
        <taxon>rosids</taxon>
        <taxon>malvids</taxon>
        <taxon>Malvales</taxon>
        <taxon>Malvaceae</taxon>
        <taxon>Malvoideae</taxon>
        <taxon>Hibiscus</taxon>
    </lineage>
</organism>
<dbReference type="InterPro" id="IPR002156">
    <property type="entry name" value="RNaseH_domain"/>
</dbReference>
<dbReference type="Proteomes" id="UP001396334">
    <property type="component" value="Unassembled WGS sequence"/>
</dbReference>
<dbReference type="EMBL" id="JBBPBN010000099">
    <property type="protein sequence ID" value="KAK8979816.1"/>
    <property type="molecule type" value="Genomic_DNA"/>
</dbReference>
<dbReference type="InterPro" id="IPR036397">
    <property type="entry name" value="RNaseH_sf"/>
</dbReference>
<comment type="caution">
    <text evidence="2">The sequence shown here is derived from an EMBL/GenBank/DDBJ whole genome shotgun (WGS) entry which is preliminary data.</text>
</comment>
<protein>
    <recommendedName>
        <fullName evidence="1">RNase H type-1 domain-containing protein</fullName>
    </recommendedName>
</protein>
<accession>A0ABR2NUQ9</accession>
<evidence type="ECO:0000313" key="2">
    <source>
        <dbReference type="EMBL" id="KAK8979816.1"/>
    </source>
</evidence>
<dbReference type="Gene3D" id="3.30.420.10">
    <property type="entry name" value="Ribonuclease H-like superfamily/Ribonuclease H"/>
    <property type="match status" value="1"/>
</dbReference>
<feature type="domain" description="RNase H type-1" evidence="1">
    <location>
        <begin position="30"/>
        <end position="108"/>
    </location>
</feature>
<evidence type="ECO:0000259" key="1">
    <source>
        <dbReference type="Pfam" id="PF13456"/>
    </source>
</evidence>
<evidence type="ECO:0000313" key="3">
    <source>
        <dbReference type="Proteomes" id="UP001396334"/>
    </source>
</evidence>
<keyword evidence="3" id="KW-1185">Reference proteome</keyword>
<reference evidence="2 3" key="1">
    <citation type="journal article" date="2024" name="G3 (Bethesda)">
        <title>Genome assembly of Hibiscus sabdariffa L. provides insights into metabolisms of medicinal natural products.</title>
        <authorList>
            <person name="Kim T."/>
        </authorList>
    </citation>
    <scope>NUCLEOTIDE SEQUENCE [LARGE SCALE GENOMIC DNA]</scope>
    <source>
        <strain evidence="2">TK-2024</strain>
        <tissue evidence="2">Old leaves</tissue>
    </source>
</reference>
<name>A0ABR2NUQ9_9ROSI</name>
<sequence length="145" mass="15867">MTITTSPFSTTHIPSLTITQTSKASSLPLTNYPAELWAIHEGLLLTWSLGLERLQCQTGCAEAFNLITSSNANSSSLILVRAISRIASRARMVDFCLIRRIANEAVNFISKIPTYPDGSTFIFSDAPPEISLCLLRDTLFVNSIS</sequence>
<dbReference type="Pfam" id="PF13456">
    <property type="entry name" value="RVT_3"/>
    <property type="match status" value="1"/>
</dbReference>